<dbReference type="GO" id="GO:0042981">
    <property type="term" value="P:regulation of apoptotic process"/>
    <property type="evidence" value="ECO:0007669"/>
    <property type="project" value="InterPro"/>
</dbReference>
<dbReference type="GO" id="GO:0070513">
    <property type="term" value="F:death domain binding"/>
    <property type="evidence" value="ECO:0007669"/>
    <property type="project" value="InterPro"/>
</dbReference>
<dbReference type="OrthoDB" id="1357022at2759"/>
<comment type="caution">
    <text evidence="3">The sequence shown here is derived from an EMBL/GenBank/DDBJ whole genome shotgun (WGS) entry which is preliminary data.</text>
</comment>
<dbReference type="PANTHER" id="PTHR15034">
    <property type="entry name" value="DEATH DOMAIN-CONTAINING PROTEIN CRADD"/>
    <property type="match status" value="1"/>
</dbReference>
<evidence type="ECO:0000313" key="3">
    <source>
        <dbReference type="EMBL" id="RUS89589.1"/>
    </source>
</evidence>
<feature type="region of interest" description="Disordered" evidence="1">
    <location>
        <begin position="149"/>
        <end position="170"/>
    </location>
</feature>
<dbReference type="GO" id="GO:0002020">
    <property type="term" value="F:protease binding"/>
    <property type="evidence" value="ECO:0007669"/>
    <property type="project" value="InterPro"/>
</dbReference>
<dbReference type="SMART" id="SM00114">
    <property type="entry name" value="CARD"/>
    <property type="match status" value="1"/>
</dbReference>
<organism evidence="3 4">
    <name type="scientific">Elysia chlorotica</name>
    <name type="common">Eastern emerald elysia</name>
    <name type="synonym">Sea slug</name>
    <dbReference type="NCBI Taxonomy" id="188477"/>
    <lineage>
        <taxon>Eukaryota</taxon>
        <taxon>Metazoa</taxon>
        <taxon>Spiralia</taxon>
        <taxon>Lophotrochozoa</taxon>
        <taxon>Mollusca</taxon>
        <taxon>Gastropoda</taxon>
        <taxon>Heterobranchia</taxon>
        <taxon>Euthyneura</taxon>
        <taxon>Panpulmonata</taxon>
        <taxon>Sacoglossa</taxon>
        <taxon>Placobranchoidea</taxon>
        <taxon>Plakobranchidae</taxon>
        <taxon>Elysia</taxon>
    </lineage>
</organism>
<dbReference type="InterPro" id="IPR037939">
    <property type="entry name" value="CRADD"/>
</dbReference>
<sequence>MNESQRAVLRRYHQRLADDLVVTEELLGEMFQEGIFPLGMIELIRSERVPQDRVQRLLELLPKRGPDAFDLFLKVLEESYPWLATLLASAPQIKPQQAAATSSGTKADGGHKHGTNREIIRVNSQQKEMIKIRSQKIELMNVFAQHMEPWSGNPKVNAGRTSGADSAAKH</sequence>
<name>A0A3S0ZY65_ELYCH</name>
<dbReference type="CDD" id="cd01671">
    <property type="entry name" value="CARD"/>
    <property type="match status" value="1"/>
</dbReference>
<proteinExistence type="predicted"/>
<dbReference type="Pfam" id="PF00619">
    <property type="entry name" value="CARD"/>
    <property type="match status" value="1"/>
</dbReference>
<evidence type="ECO:0000256" key="1">
    <source>
        <dbReference type="SAM" id="MobiDB-lite"/>
    </source>
</evidence>
<gene>
    <name evidence="3" type="ORF">EGW08_002607</name>
</gene>
<dbReference type="InterPro" id="IPR001315">
    <property type="entry name" value="CARD"/>
</dbReference>
<dbReference type="AlphaFoldDB" id="A0A3S0ZY65"/>
<accession>A0A3S0ZY65</accession>
<feature type="domain" description="CARD" evidence="2">
    <location>
        <begin position="1"/>
        <end position="91"/>
    </location>
</feature>
<dbReference type="Gene3D" id="1.10.533.10">
    <property type="entry name" value="Death Domain, Fas"/>
    <property type="match status" value="1"/>
</dbReference>
<dbReference type="SUPFAM" id="SSF47986">
    <property type="entry name" value="DEATH domain"/>
    <property type="match status" value="1"/>
</dbReference>
<dbReference type="InterPro" id="IPR011029">
    <property type="entry name" value="DEATH-like_dom_sf"/>
</dbReference>
<evidence type="ECO:0000259" key="2">
    <source>
        <dbReference type="PROSITE" id="PS50209"/>
    </source>
</evidence>
<reference evidence="3 4" key="1">
    <citation type="submission" date="2019-01" db="EMBL/GenBank/DDBJ databases">
        <title>A draft genome assembly of the solar-powered sea slug Elysia chlorotica.</title>
        <authorList>
            <person name="Cai H."/>
            <person name="Li Q."/>
            <person name="Fang X."/>
            <person name="Li J."/>
            <person name="Curtis N.E."/>
            <person name="Altenburger A."/>
            <person name="Shibata T."/>
            <person name="Feng M."/>
            <person name="Maeda T."/>
            <person name="Schwartz J.A."/>
            <person name="Shigenobu S."/>
            <person name="Lundholm N."/>
            <person name="Nishiyama T."/>
            <person name="Yang H."/>
            <person name="Hasebe M."/>
            <person name="Li S."/>
            <person name="Pierce S.K."/>
            <person name="Wang J."/>
        </authorList>
    </citation>
    <scope>NUCLEOTIDE SEQUENCE [LARGE SCALE GENOMIC DNA]</scope>
    <source>
        <strain evidence="3">EC2010</strain>
        <tissue evidence="3">Whole organism of an adult</tissue>
    </source>
</reference>
<keyword evidence="4" id="KW-1185">Reference proteome</keyword>
<dbReference type="Proteomes" id="UP000271974">
    <property type="component" value="Unassembled WGS sequence"/>
</dbReference>
<dbReference type="EMBL" id="RQTK01000051">
    <property type="protein sequence ID" value="RUS89589.1"/>
    <property type="molecule type" value="Genomic_DNA"/>
</dbReference>
<dbReference type="PROSITE" id="PS50209">
    <property type="entry name" value="CARD"/>
    <property type="match status" value="1"/>
</dbReference>
<evidence type="ECO:0000313" key="4">
    <source>
        <dbReference type="Proteomes" id="UP000271974"/>
    </source>
</evidence>
<protein>
    <recommendedName>
        <fullName evidence="2">CARD domain-containing protein</fullName>
    </recommendedName>
</protein>
<dbReference type="PANTHER" id="PTHR15034:SF5">
    <property type="entry name" value="DEATH DOMAIN-CONTAINING PROTEIN CRADD"/>
    <property type="match status" value="1"/>
</dbReference>